<dbReference type="CDD" id="cd21140">
    <property type="entry name" value="Cas6_I-like"/>
    <property type="match status" value="1"/>
</dbReference>
<dbReference type="GO" id="GO:0016788">
    <property type="term" value="F:hydrolase activity, acting on ester bonds"/>
    <property type="evidence" value="ECO:0007669"/>
    <property type="project" value="InterPro"/>
</dbReference>
<evidence type="ECO:0000256" key="3">
    <source>
        <dbReference type="ARBA" id="ARBA00023118"/>
    </source>
</evidence>
<dbReference type="GO" id="GO:0003723">
    <property type="term" value="F:RNA binding"/>
    <property type="evidence" value="ECO:0007669"/>
    <property type="project" value="UniProtKB-KW"/>
</dbReference>
<dbReference type="PIRSF" id="PIRSF005054">
    <property type="entry name" value="PF1131"/>
    <property type="match status" value="1"/>
</dbReference>
<comment type="caution">
    <text evidence="5">The sequence shown here is derived from an EMBL/GenBank/DDBJ whole genome shotgun (WGS) entry which is preliminary data.</text>
</comment>
<dbReference type="PANTHER" id="PTHR36984:SF1">
    <property type="entry name" value="CRISPR-ASSOCIATED ENDORIBONUCLEASE CAS6 1"/>
    <property type="match status" value="1"/>
</dbReference>
<dbReference type="InterPro" id="IPR049435">
    <property type="entry name" value="Cas_Cas6_C"/>
</dbReference>
<dbReference type="EMBL" id="NOZP01000029">
    <property type="protein sequence ID" value="OYD16998.1"/>
    <property type="molecule type" value="Genomic_DNA"/>
</dbReference>
<reference evidence="5 6" key="1">
    <citation type="submission" date="2017-07" db="EMBL/GenBank/DDBJ databases">
        <title>Recovery of genomes from metagenomes via a dereplication, aggregation, and scoring strategy.</title>
        <authorList>
            <person name="Sieber C.M."/>
            <person name="Probst A.J."/>
            <person name="Sharrar A."/>
            <person name="Thomas B.C."/>
            <person name="Hess M."/>
            <person name="Tringe S.G."/>
            <person name="Banfield J.F."/>
        </authorList>
    </citation>
    <scope>NUCLEOTIDE SEQUENCE [LARGE SCALE GENOMIC DNA]</scope>
    <source>
        <strain evidence="5">JGI_Cruoil_03_51_56</strain>
    </source>
</reference>
<name>A0A235BXB5_UNCW3</name>
<dbReference type="Proteomes" id="UP000215559">
    <property type="component" value="Unassembled WGS sequence"/>
</dbReference>
<keyword evidence="3" id="KW-0051">Antiviral defense</keyword>
<protein>
    <submittedName>
        <fullName evidence="5">CRISPR-associated endoribonuclease Cas6</fullName>
    </submittedName>
</protein>
<dbReference type="GO" id="GO:0051607">
    <property type="term" value="P:defense response to virus"/>
    <property type="evidence" value="ECO:0007669"/>
    <property type="project" value="UniProtKB-KW"/>
</dbReference>
<evidence type="ECO:0000313" key="5">
    <source>
        <dbReference type="EMBL" id="OYD16998.1"/>
    </source>
</evidence>
<dbReference type="Gene3D" id="3.30.70.1890">
    <property type="match status" value="1"/>
</dbReference>
<dbReference type="AlphaFoldDB" id="A0A235BXB5"/>
<accession>A0A235BXB5</accession>
<evidence type="ECO:0000256" key="1">
    <source>
        <dbReference type="ARBA" id="ARBA00005937"/>
    </source>
</evidence>
<keyword evidence="2" id="KW-0694">RNA-binding</keyword>
<evidence type="ECO:0000259" key="4">
    <source>
        <dbReference type="Pfam" id="PF01881"/>
    </source>
</evidence>
<dbReference type="Gene3D" id="3.30.70.1900">
    <property type="match status" value="1"/>
</dbReference>
<organism evidence="5 6">
    <name type="scientific">candidate division WOR-3 bacterium JGI_Cruoil_03_51_56</name>
    <dbReference type="NCBI Taxonomy" id="1973747"/>
    <lineage>
        <taxon>Bacteria</taxon>
        <taxon>Bacteria division WOR-3</taxon>
    </lineage>
</organism>
<dbReference type="NCBIfam" id="TIGR01877">
    <property type="entry name" value="cas_cas6"/>
    <property type="match status" value="1"/>
</dbReference>
<evidence type="ECO:0000313" key="6">
    <source>
        <dbReference type="Proteomes" id="UP000215559"/>
    </source>
</evidence>
<proteinExistence type="inferred from homology"/>
<evidence type="ECO:0000256" key="2">
    <source>
        <dbReference type="ARBA" id="ARBA00022884"/>
    </source>
</evidence>
<sequence length="229" mass="25669">ASLADKIHSQGYKFEKRQFRMFTFSRLLGRMHHQDDSFIFDGPVSLWIASPQTEILESFCSHMARKGRVNVGNTPCRVTALEVPFTEKLENQVTIRTLSPITVYSTLLTPEGKKKTYYYAPTEPEFSKQIEANLAKKAEALGAKKPAPNYQDTKITITPVHVSARNQHIIMFKTTVIKAWSGIYKLTGPTGLLRLAFDTGLGAKNPQGFGMIEKWQRAGKSKADTQGKT</sequence>
<dbReference type="PANTHER" id="PTHR36984">
    <property type="entry name" value="CRISPR-ASSOCIATED ENDORIBONUCLEASE CAS6 1"/>
    <property type="match status" value="1"/>
</dbReference>
<gene>
    <name evidence="5" type="primary">cas6</name>
    <name evidence="5" type="ORF">CH330_01160</name>
</gene>
<feature type="domain" description="CRISPR associated protein Cas6 C-terminal" evidence="4">
    <location>
        <begin position="88"/>
        <end position="213"/>
    </location>
</feature>
<feature type="non-terminal residue" evidence="5">
    <location>
        <position position="1"/>
    </location>
</feature>
<dbReference type="Pfam" id="PF01881">
    <property type="entry name" value="Cas_Cas6_C"/>
    <property type="match status" value="1"/>
</dbReference>
<comment type="similarity">
    <text evidence="1">Belongs to the CRISPR-associated protein Cas6/Cse3/CasE family.</text>
</comment>
<dbReference type="InterPro" id="IPR045747">
    <property type="entry name" value="CRISPR-assoc_prot_Cas6_N_sf"/>
</dbReference>
<dbReference type="InterPro" id="IPR010156">
    <property type="entry name" value="CRISPR-assoc_prot_Cas6"/>
</dbReference>